<protein>
    <submittedName>
        <fullName evidence="1">Uncharacterized protein</fullName>
    </submittedName>
</protein>
<dbReference type="EMBL" id="JACHNU010000002">
    <property type="protein sequence ID" value="MBB4662215.1"/>
    <property type="molecule type" value="Genomic_DNA"/>
</dbReference>
<sequence>MSEFRGWVGVPSFPDGRDEAWMRLLSWLDTHTDTGPILDGPADDRAGVRVVLATEANGEAAAVRAMVDVTTRALEAIGLGDRSPTSVELERVA</sequence>
<comment type="caution">
    <text evidence="1">The sequence shown here is derived from an EMBL/GenBank/DDBJ whole genome shotgun (WGS) entry which is preliminary data.</text>
</comment>
<reference evidence="1 2" key="1">
    <citation type="submission" date="2020-08" db="EMBL/GenBank/DDBJ databases">
        <title>Genomic Encyclopedia of Archaeal and Bacterial Type Strains, Phase II (KMG-II): from individual species to whole genera.</title>
        <authorList>
            <person name="Goeker M."/>
        </authorList>
    </citation>
    <scope>NUCLEOTIDE SEQUENCE [LARGE SCALE GENOMIC DNA]</scope>
    <source>
        <strain evidence="1 2">DSM 23288</strain>
    </source>
</reference>
<evidence type="ECO:0000313" key="2">
    <source>
        <dbReference type="Proteomes" id="UP000585272"/>
    </source>
</evidence>
<organism evidence="1 2">
    <name type="scientific">Conexibacter arvalis</name>
    <dbReference type="NCBI Taxonomy" id="912552"/>
    <lineage>
        <taxon>Bacteria</taxon>
        <taxon>Bacillati</taxon>
        <taxon>Actinomycetota</taxon>
        <taxon>Thermoleophilia</taxon>
        <taxon>Solirubrobacterales</taxon>
        <taxon>Conexibacteraceae</taxon>
        <taxon>Conexibacter</taxon>
    </lineage>
</organism>
<dbReference type="Proteomes" id="UP000585272">
    <property type="component" value="Unassembled WGS sequence"/>
</dbReference>
<dbReference type="AlphaFoldDB" id="A0A840ICZ6"/>
<dbReference type="RefSeq" id="WP_183341244.1">
    <property type="nucleotide sequence ID" value="NZ_JACHNU010000002.1"/>
</dbReference>
<name>A0A840ICZ6_9ACTN</name>
<evidence type="ECO:0000313" key="1">
    <source>
        <dbReference type="EMBL" id="MBB4662215.1"/>
    </source>
</evidence>
<proteinExistence type="predicted"/>
<accession>A0A840ICZ6</accession>
<keyword evidence="2" id="KW-1185">Reference proteome</keyword>
<gene>
    <name evidence="1" type="ORF">BDZ31_001801</name>
</gene>